<evidence type="ECO:0000256" key="5">
    <source>
        <dbReference type="ARBA" id="ARBA00022692"/>
    </source>
</evidence>
<dbReference type="SMART" id="SM00304">
    <property type="entry name" value="HAMP"/>
    <property type="match status" value="1"/>
</dbReference>
<evidence type="ECO:0000256" key="10">
    <source>
        <dbReference type="PROSITE-ProRule" id="PRU00284"/>
    </source>
</evidence>
<evidence type="ECO:0000256" key="9">
    <source>
        <dbReference type="ARBA" id="ARBA00029447"/>
    </source>
</evidence>
<accession>A0A0D0PKC1</accession>
<name>A0A0D0PKC1_PSEFL</name>
<dbReference type="InterPro" id="IPR024478">
    <property type="entry name" value="HlyB_4HB_MCP"/>
</dbReference>
<comment type="subcellular location">
    <subcellularLocation>
        <location evidence="1">Cell membrane</location>
        <topology evidence="1">Multi-pass membrane protein</topology>
    </subcellularLocation>
</comment>
<evidence type="ECO:0000313" key="14">
    <source>
        <dbReference type="Proteomes" id="UP000032101"/>
    </source>
</evidence>
<evidence type="ECO:0000256" key="6">
    <source>
        <dbReference type="ARBA" id="ARBA00022989"/>
    </source>
</evidence>
<proteinExistence type="inferred from homology"/>
<evidence type="ECO:0000313" key="13">
    <source>
        <dbReference type="EMBL" id="KIQ60987.1"/>
    </source>
</evidence>
<dbReference type="PROSITE" id="PS50885">
    <property type="entry name" value="HAMP"/>
    <property type="match status" value="1"/>
</dbReference>
<evidence type="ECO:0008006" key="15">
    <source>
        <dbReference type="Google" id="ProtNLM"/>
    </source>
</evidence>
<feature type="domain" description="Methyl-accepting transducer" evidence="11">
    <location>
        <begin position="270"/>
        <end position="506"/>
    </location>
</feature>
<evidence type="ECO:0000259" key="12">
    <source>
        <dbReference type="PROSITE" id="PS50885"/>
    </source>
</evidence>
<comment type="caution">
    <text evidence="13">The sequence shown here is derived from an EMBL/GenBank/DDBJ whole genome shotgun (WGS) entry which is preliminary data.</text>
</comment>
<dbReference type="SUPFAM" id="SSF58104">
    <property type="entry name" value="Methyl-accepting chemotaxis protein (MCP) signaling domain"/>
    <property type="match status" value="1"/>
</dbReference>
<evidence type="ECO:0000256" key="4">
    <source>
        <dbReference type="ARBA" id="ARBA00022500"/>
    </source>
</evidence>
<dbReference type="GO" id="GO:0005886">
    <property type="term" value="C:plasma membrane"/>
    <property type="evidence" value="ECO:0007669"/>
    <property type="project" value="UniProtKB-SubCell"/>
</dbReference>
<dbReference type="InterPro" id="IPR003660">
    <property type="entry name" value="HAMP_dom"/>
</dbReference>
<dbReference type="PROSITE" id="PS50111">
    <property type="entry name" value="CHEMOTAXIS_TRANSDUC_2"/>
    <property type="match status" value="1"/>
</dbReference>
<dbReference type="Gene3D" id="1.10.287.950">
    <property type="entry name" value="Methyl-accepting chemotaxis protein"/>
    <property type="match status" value="1"/>
</dbReference>
<organism evidence="13 14">
    <name type="scientific">Pseudomonas fluorescens</name>
    <dbReference type="NCBI Taxonomy" id="294"/>
    <lineage>
        <taxon>Bacteria</taxon>
        <taxon>Pseudomonadati</taxon>
        <taxon>Pseudomonadota</taxon>
        <taxon>Gammaproteobacteria</taxon>
        <taxon>Pseudomonadales</taxon>
        <taxon>Pseudomonadaceae</taxon>
        <taxon>Pseudomonas</taxon>
    </lineage>
</organism>
<dbReference type="Pfam" id="PF12729">
    <property type="entry name" value="4HB_MCP_1"/>
    <property type="match status" value="1"/>
</dbReference>
<keyword evidence="6" id="KW-1133">Transmembrane helix</keyword>
<evidence type="ECO:0000256" key="8">
    <source>
        <dbReference type="ARBA" id="ARBA00023224"/>
    </source>
</evidence>
<comment type="similarity">
    <text evidence="9">Belongs to the methyl-accepting chemotaxis (MCP) protein family.</text>
</comment>
<keyword evidence="2" id="KW-1003">Cell membrane</keyword>
<dbReference type="FunFam" id="1.10.287.950:FF:000001">
    <property type="entry name" value="Methyl-accepting chemotaxis sensory transducer"/>
    <property type="match status" value="1"/>
</dbReference>
<dbReference type="Proteomes" id="UP000032101">
    <property type="component" value="Unassembled WGS sequence"/>
</dbReference>
<reference evidence="13 14" key="1">
    <citation type="submission" date="2015-01" db="EMBL/GenBank/DDBJ databases">
        <title>Draft Genome Sequence of the Biocontrol and Plant Growth-Promoting Rhizobacteria (PGPR) Pseudomonas fluorescens UM270.</title>
        <authorList>
            <person name="Hernandez-Salmeron J.E."/>
            <person name="Santoyo G."/>
            <person name="Moreno-Hagelsieb G."/>
            <person name="Hernandez-Leon R."/>
        </authorList>
    </citation>
    <scope>NUCLEOTIDE SEQUENCE [LARGE SCALE GENOMIC DNA]</scope>
    <source>
        <strain evidence="13 14">UM270</strain>
    </source>
</reference>
<sequence>MQLRRLKFAARIRFCFVLVIAALIGVSAFATYKAREIRQASLVVEQDALPGIALGDDIILAFSKTRFSVFRLLVSTDDLKLANNYNLLVADIREFEVAQAAYLPIISTDQERGLFTTIGKLFESYRTSALHVHDLIKRGSTGEATALVEGEMSSIAQNMVKVLGELEKLNDQAQQSASAAGQNAYETSIRVTLTAIMLVALGAIFLAHRLTVSISRPIAQALECANAIARGDLREPAQDASGNDEAALLLRAVMIMRKNLSDTLIDVYQAAGQLSNAAEELSVLVGSSNNDLQAQNSELEQAATAITEMSQAVDEVAHNAISTSDESRASLHLARDGQRELDSTLNAIARLDGSVNDASQRADILASNTVEISKVLEVIRSVAEQTNLLALNAAIEAARAGEAGRGFAVVADEVRSLAHRTSTSTMDIERMISHIQNGTQETVSALNDSAVQAAQTREQAASANKALQGITTTVSSIDERNTMIATACEEQALVAKDVDRSIIRIRDLSNLSAVRSDQTMAASEELAHIATKLKERLDGFNFG</sequence>
<dbReference type="AlphaFoldDB" id="A0A0D0PKC1"/>
<dbReference type="PATRIC" id="fig|294.124.peg.495"/>
<dbReference type="RefSeq" id="WP_042728240.1">
    <property type="nucleotide sequence ID" value="NZ_JXNZ01000013.1"/>
</dbReference>
<keyword evidence="5" id="KW-0812">Transmembrane</keyword>
<evidence type="ECO:0000256" key="1">
    <source>
        <dbReference type="ARBA" id="ARBA00004651"/>
    </source>
</evidence>
<keyword evidence="7" id="KW-0472">Membrane</keyword>
<gene>
    <name evidence="13" type="ORF">RL74_02420</name>
</gene>
<evidence type="ECO:0000259" key="11">
    <source>
        <dbReference type="PROSITE" id="PS50111"/>
    </source>
</evidence>
<keyword evidence="4" id="KW-0145">Chemotaxis</keyword>
<keyword evidence="3" id="KW-0488">Methylation</keyword>
<dbReference type="Pfam" id="PF00672">
    <property type="entry name" value="HAMP"/>
    <property type="match status" value="1"/>
</dbReference>
<feature type="domain" description="HAMP" evidence="12">
    <location>
        <begin position="212"/>
        <end position="265"/>
    </location>
</feature>
<dbReference type="Pfam" id="PF00015">
    <property type="entry name" value="MCPsignal"/>
    <property type="match status" value="1"/>
</dbReference>
<dbReference type="PANTHER" id="PTHR32089:SF120">
    <property type="entry name" value="METHYL-ACCEPTING CHEMOTAXIS PROTEIN TLPQ"/>
    <property type="match status" value="1"/>
</dbReference>
<protein>
    <recommendedName>
        <fullName evidence="15">Methyl-accepting chemotaxis protein</fullName>
    </recommendedName>
</protein>
<dbReference type="SMART" id="SM00283">
    <property type="entry name" value="MA"/>
    <property type="match status" value="1"/>
</dbReference>
<dbReference type="OrthoDB" id="8724574at2"/>
<dbReference type="GO" id="GO:0007165">
    <property type="term" value="P:signal transduction"/>
    <property type="evidence" value="ECO:0007669"/>
    <property type="project" value="UniProtKB-KW"/>
</dbReference>
<dbReference type="PANTHER" id="PTHR32089">
    <property type="entry name" value="METHYL-ACCEPTING CHEMOTAXIS PROTEIN MCPB"/>
    <property type="match status" value="1"/>
</dbReference>
<dbReference type="GO" id="GO:0006935">
    <property type="term" value="P:chemotaxis"/>
    <property type="evidence" value="ECO:0007669"/>
    <property type="project" value="UniProtKB-KW"/>
</dbReference>
<evidence type="ECO:0000256" key="3">
    <source>
        <dbReference type="ARBA" id="ARBA00022481"/>
    </source>
</evidence>
<dbReference type="InterPro" id="IPR004089">
    <property type="entry name" value="MCPsignal_dom"/>
</dbReference>
<keyword evidence="8 10" id="KW-0807">Transducer</keyword>
<dbReference type="EMBL" id="JXNZ01000013">
    <property type="protein sequence ID" value="KIQ60987.1"/>
    <property type="molecule type" value="Genomic_DNA"/>
</dbReference>
<evidence type="ECO:0000256" key="7">
    <source>
        <dbReference type="ARBA" id="ARBA00023136"/>
    </source>
</evidence>
<dbReference type="CDD" id="cd11386">
    <property type="entry name" value="MCP_signal"/>
    <property type="match status" value="1"/>
</dbReference>
<evidence type="ECO:0000256" key="2">
    <source>
        <dbReference type="ARBA" id="ARBA00022475"/>
    </source>
</evidence>